<proteinExistence type="inferred from homology"/>
<reference evidence="12" key="1">
    <citation type="journal article" date="2013" name="Eukaryot. Cell">
        <title>Extremely Reduced Levels of Heterozygosity in the Vertebrate Pathogen Encephalitozoon cuniculi.</title>
        <authorList>
            <person name="Selman M."/>
            <person name="Sak B."/>
            <person name="Kvac M."/>
            <person name="Farinelli L."/>
            <person name="Weiss L.M."/>
            <person name="Corradi N."/>
        </authorList>
    </citation>
    <scope>NUCLEOTIDE SEQUENCE</scope>
</reference>
<dbReference type="FunFam" id="3.30.930.10:FF:000037">
    <property type="entry name" value="Proline--tRNA ligase"/>
    <property type="match status" value="1"/>
</dbReference>
<dbReference type="InterPro" id="IPR002314">
    <property type="entry name" value="aa-tRNA-synt_IIb"/>
</dbReference>
<dbReference type="VEuPathDB" id="MicrosporidiaDB:AEWR_021320"/>
<name>M1KJY7_ENCCN</name>
<dbReference type="VEuPathDB" id="MicrosporidiaDB:ECU02_1360"/>
<evidence type="ECO:0000256" key="4">
    <source>
        <dbReference type="ARBA" id="ARBA00022598"/>
    </source>
</evidence>
<evidence type="ECO:0000256" key="7">
    <source>
        <dbReference type="ARBA" id="ARBA00022917"/>
    </source>
</evidence>
<dbReference type="InterPro" id="IPR036621">
    <property type="entry name" value="Anticodon-bd_dom_sf"/>
</dbReference>
<comment type="similarity">
    <text evidence="1">Belongs to the class-II aminoacyl-tRNA synthetase family.</text>
</comment>
<dbReference type="VEuPathDB" id="MicrosporidiaDB:AEWQ_021310"/>
<dbReference type="Pfam" id="PF00587">
    <property type="entry name" value="tRNA-synt_2b"/>
    <property type="match status" value="1"/>
</dbReference>
<dbReference type="VEuPathDB" id="MicrosporidiaDB:AEWD_021340"/>
<comment type="catalytic activity">
    <reaction evidence="10">
        <text>tRNA(Pro) + L-proline + ATP = L-prolyl-tRNA(Pro) + AMP + diphosphate</text>
        <dbReference type="Rhea" id="RHEA:14305"/>
        <dbReference type="Rhea" id="RHEA-COMP:9700"/>
        <dbReference type="Rhea" id="RHEA-COMP:9702"/>
        <dbReference type="ChEBI" id="CHEBI:30616"/>
        <dbReference type="ChEBI" id="CHEBI:33019"/>
        <dbReference type="ChEBI" id="CHEBI:60039"/>
        <dbReference type="ChEBI" id="CHEBI:78442"/>
        <dbReference type="ChEBI" id="CHEBI:78532"/>
        <dbReference type="ChEBI" id="CHEBI:456215"/>
        <dbReference type="EC" id="6.1.1.15"/>
    </reaction>
</comment>
<evidence type="ECO:0000256" key="1">
    <source>
        <dbReference type="ARBA" id="ARBA00008226"/>
    </source>
</evidence>
<dbReference type="Pfam" id="PF09180">
    <property type="entry name" value="ProRS-C_1"/>
    <property type="match status" value="1"/>
</dbReference>
<dbReference type="EC" id="6.1.1.15" evidence="2"/>
<dbReference type="InterPro" id="IPR017449">
    <property type="entry name" value="Pro-tRNA_synth_II"/>
</dbReference>
<dbReference type="PROSITE" id="PS50862">
    <property type="entry name" value="AA_TRNA_LIGASE_II"/>
    <property type="match status" value="1"/>
</dbReference>
<dbReference type="Gene3D" id="3.30.110.30">
    <property type="entry name" value="C-terminal domain of ProRS"/>
    <property type="match status" value="1"/>
</dbReference>
<dbReference type="SMART" id="SM00946">
    <property type="entry name" value="ProRS-C_1"/>
    <property type="match status" value="1"/>
</dbReference>
<keyword evidence="6" id="KW-0067">ATP-binding</keyword>
<dbReference type="AlphaFoldDB" id="M1KJY7"/>
<dbReference type="HAMAP" id="MF_01571">
    <property type="entry name" value="Pro_tRNA_synth_type3"/>
    <property type="match status" value="1"/>
</dbReference>
<dbReference type="CDD" id="cd00862">
    <property type="entry name" value="ProRS_anticodon_zinc"/>
    <property type="match status" value="1"/>
</dbReference>
<dbReference type="InterPro" id="IPR006195">
    <property type="entry name" value="aa-tRNA-synth_II"/>
</dbReference>
<dbReference type="InterPro" id="IPR002316">
    <property type="entry name" value="Pro-tRNA-ligase_IIa"/>
</dbReference>
<dbReference type="GO" id="GO:0006433">
    <property type="term" value="P:prolyl-tRNA aminoacylation"/>
    <property type="evidence" value="ECO:0007669"/>
    <property type="project" value="InterPro"/>
</dbReference>
<keyword evidence="7" id="KW-0648">Protein biosynthesis</keyword>
<dbReference type="Gene3D" id="3.40.50.800">
    <property type="entry name" value="Anticodon-binding domain"/>
    <property type="match status" value="1"/>
</dbReference>
<evidence type="ECO:0000256" key="5">
    <source>
        <dbReference type="ARBA" id="ARBA00022741"/>
    </source>
</evidence>
<evidence type="ECO:0000256" key="10">
    <source>
        <dbReference type="ARBA" id="ARBA00047671"/>
    </source>
</evidence>
<keyword evidence="8 12" id="KW-0030">Aminoacyl-tRNA synthetase</keyword>
<dbReference type="InterPro" id="IPR045864">
    <property type="entry name" value="aa-tRNA-synth_II/BPL/LPL"/>
</dbReference>
<organism evidence="12">
    <name type="scientific">Encephalitozoon cuniculi</name>
    <name type="common">Microsporidian parasite</name>
    <dbReference type="NCBI Taxonomy" id="6035"/>
    <lineage>
        <taxon>Eukaryota</taxon>
        <taxon>Fungi</taxon>
        <taxon>Fungi incertae sedis</taxon>
        <taxon>Microsporidia</taxon>
        <taxon>Unikaryonidae</taxon>
        <taxon>Encephalitozoon</taxon>
    </lineage>
</organism>
<dbReference type="PANTHER" id="PTHR43382:SF2">
    <property type="entry name" value="BIFUNCTIONAL GLUTAMATE_PROLINE--TRNA LIGASE"/>
    <property type="match status" value="1"/>
</dbReference>
<dbReference type="SUPFAM" id="SSF52954">
    <property type="entry name" value="Class II aaRS ABD-related"/>
    <property type="match status" value="1"/>
</dbReference>
<dbReference type="CDD" id="cd00778">
    <property type="entry name" value="ProRS_core_arch_euk"/>
    <property type="match status" value="1"/>
</dbReference>
<evidence type="ECO:0000256" key="3">
    <source>
        <dbReference type="ARBA" id="ARBA00019110"/>
    </source>
</evidence>
<keyword evidence="5" id="KW-0547">Nucleotide-binding</keyword>
<evidence type="ECO:0000256" key="9">
    <source>
        <dbReference type="ARBA" id="ARBA00029731"/>
    </source>
</evidence>
<dbReference type="InterPro" id="IPR016061">
    <property type="entry name" value="Pro-tRNA_ligase_II_C"/>
</dbReference>
<dbReference type="Pfam" id="PF03129">
    <property type="entry name" value="HGTP_anticodon"/>
    <property type="match status" value="1"/>
</dbReference>
<dbReference type="InterPro" id="IPR004499">
    <property type="entry name" value="Pro-tRNA-ligase_IIa_arc-type"/>
</dbReference>
<dbReference type="SUPFAM" id="SSF64586">
    <property type="entry name" value="C-terminal domain of ProRS"/>
    <property type="match status" value="1"/>
</dbReference>
<evidence type="ECO:0000259" key="11">
    <source>
        <dbReference type="PROSITE" id="PS50862"/>
    </source>
</evidence>
<dbReference type="NCBIfam" id="TIGR00408">
    <property type="entry name" value="proS_fam_I"/>
    <property type="match status" value="1"/>
</dbReference>
<feature type="domain" description="Aminoacyl-transfer RNA synthetases class-II family profile" evidence="11">
    <location>
        <begin position="71"/>
        <end position="307"/>
    </location>
</feature>
<dbReference type="GO" id="GO:0004827">
    <property type="term" value="F:proline-tRNA ligase activity"/>
    <property type="evidence" value="ECO:0007669"/>
    <property type="project" value="UniProtKB-EC"/>
</dbReference>
<evidence type="ECO:0000256" key="2">
    <source>
        <dbReference type="ARBA" id="ARBA00012831"/>
    </source>
</evidence>
<sequence length="520" mass="58942">MFWKGLKVHINIINFLRPTMDKQKFGLTAKKEEDFSEWYVQVITKGEMIDYYAIKGCYVMRPLGQFVWKCIHKWFTKKIEELGVQECYFPMLVPKSMLEMEKDHVENFSPEVAWITKCGNQVLEDPVAVRPTSETIIYPSFSKWIRSHRDLPLKLNQWCSVLRWELHGTLPFIRGKEFLWQEGHTAFLTRKESDEEVLAILDLYSQIYSELLAVPVIKGRKSENEKFGGADYTTSIEAFIPGSGRGVQAATSHSLGQNFSRMFDIKVDTDEGSESSSFVYQNSWGITTRSIGIAAMIHSDNLGLVLPPRVAMTQVVIVPCGITTASSKDDTESLRAYINGVCVQLKNSGVRVHLDDRSNVTAGFKFNHWEIRGVPLRLEIGFKDMASSEACLVRRDTRAKKQVSVEGIAHTVMEEIDTMHNDMLARATSERDSKISYVKSFEEFMSALDNKNIIMAPWCGISECEIEIKSRSTRADPRSDVVSTGAKTLCIPYGSKPCDGMKCINCNSQAVHYTLFGRSY</sequence>
<accession>M1KJY7</accession>
<dbReference type="PRINTS" id="PR01046">
    <property type="entry name" value="TRNASYNTHPRO"/>
</dbReference>
<dbReference type="Gene3D" id="3.30.930.10">
    <property type="entry name" value="Bira Bifunctional Protein, Domain 2"/>
    <property type="match status" value="1"/>
</dbReference>
<evidence type="ECO:0000313" key="12">
    <source>
        <dbReference type="EMBL" id="AGE95531.1"/>
    </source>
</evidence>
<evidence type="ECO:0000256" key="8">
    <source>
        <dbReference type="ARBA" id="ARBA00023146"/>
    </source>
</evidence>
<dbReference type="InterPro" id="IPR004154">
    <property type="entry name" value="Anticodon-bd"/>
</dbReference>
<dbReference type="InterPro" id="IPR033721">
    <property type="entry name" value="ProRS_core_arch_euk"/>
</dbReference>
<gene>
    <name evidence="12" type="ORF">ECU02_1360</name>
</gene>
<dbReference type="GO" id="GO:0017101">
    <property type="term" value="C:aminoacyl-tRNA synthetase multienzyme complex"/>
    <property type="evidence" value="ECO:0007669"/>
    <property type="project" value="TreeGrafter"/>
</dbReference>
<protein>
    <recommendedName>
        <fullName evidence="3">Proline--tRNA ligase</fullName>
        <ecNumber evidence="2">6.1.1.15</ecNumber>
    </recommendedName>
    <alternativeName>
        <fullName evidence="9">Prolyl-tRNA synthetase</fullName>
    </alternativeName>
</protein>
<keyword evidence="4" id="KW-0436">Ligase</keyword>
<dbReference type="GO" id="GO:0005737">
    <property type="term" value="C:cytoplasm"/>
    <property type="evidence" value="ECO:0007669"/>
    <property type="project" value="InterPro"/>
</dbReference>
<dbReference type="FunFam" id="3.30.110.30:FF:000001">
    <property type="entry name" value="Bifunctional glutamate/proline--tRNA ligase"/>
    <property type="match status" value="1"/>
</dbReference>
<dbReference type="GO" id="GO:0005524">
    <property type="term" value="F:ATP binding"/>
    <property type="evidence" value="ECO:0007669"/>
    <property type="project" value="UniProtKB-KW"/>
</dbReference>
<dbReference type="EMBL" id="KC513608">
    <property type="protein sequence ID" value="AGE95531.1"/>
    <property type="molecule type" value="Genomic_DNA"/>
</dbReference>
<dbReference type="PANTHER" id="PTHR43382">
    <property type="entry name" value="PROLYL-TRNA SYNTHETASE"/>
    <property type="match status" value="1"/>
</dbReference>
<evidence type="ECO:0000256" key="6">
    <source>
        <dbReference type="ARBA" id="ARBA00022840"/>
    </source>
</evidence>
<dbReference type="VEuPathDB" id="MicrosporidiaDB:M970_021320"/>
<dbReference type="FunFam" id="3.40.50.800:FF:000005">
    <property type="entry name" value="bifunctional glutamate/proline--tRNA ligase"/>
    <property type="match status" value="1"/>
</dbReference>
<dbReference type="SUPFAM" id="SSF55681">
    <property type="entry name" value="Class II aaRS and biotin synthetases"/>
    <property type="match status" value="1"/>
</dbReference>